<sequence>MAAGGGSVDYEETPSILEKKQKSIDDILPHDLIHTILLRELAKHLARFRCVSKLWYSLISDPQFAELHFHHSPAANNAIIFINRTVAYFVHLEALFSDDIDASPVKVVPPPFKKKKPPTDFEFLGSCRGFVLLHRNPCFLVVWNPLTGYSKRISYSRIVSRCRYRDIRLPCKLYLYGFDYDASQDDYLVVVAWQDKDYHYHLDYLSLRTNSWINLDAAFSKPLGIFDINSCGLFLNGAIHWLPHSPKTYRDAILIFDLKERTFSRISGPEQPRNMVNQSAQYCYTDKKDLVNLMLLSEDTLRNVYELQKAKYMDKPPEGKHSTKGLGKNVPN</sequence>
<dbReference type="AlphaFoldDB" id="A0A9C6TGM9"/>
<dbReference type="PANTHER" id="PTHR31672">
    <property type="entry name" value="BNACNNG10540D PROTEIN"/>
    <property type="match status" value="1"/>
</dbReference>
<dbReference type="SMART" id="SM00256">
    <property type="entry name" value="FBOX"/>
    <property type="match status" value="1"/>
</dbReference>
<dbReference type="GeneID" id="107473098"/>
<dbReference type="SUPFAM" id="SSF81383">
    <property type="entry name" value="F-box domain"/>
    <property type="match status" value="1"/>
</dbReference>
<dbReference type="InterPro" id="IPR012317">
    <property type="entry name" value="Poly(ADP-ribose)pol_cat_dom"/>
</dbReference>
<dbReference type="PANTHER" id="PTHR31672:SF13">
    <property type="entry name" value="F-BOX PROTEIN CPR30-LIKE"/>
    <property type="match status" value="1"/>
</dbReference>
<organism evidence="3 4">
    <name type="scientific">Arachis duranensis</name>
    <name type="common">Wild peanut</name>
    <dbReference type="NCBI Taxonomy" id="130453"/>
    <lineage>
        <taxon>Eukaryota</taxon>
        <taxon>Viridiplantae</taxon>
        <taxon>Streptophyta</taxon>
        <taxon>Embryophyta</taxon>
        <taxon>Tracheophyta</taxon>
        <taxon>Spermatophyta</taxon>
        <taxon>Magnoliopsida</taxon>
        <taxon>eudicotyledons</taxon>
        <taxon>Gunneridae</taxon>
        <taxon>Pentapetalae</taxon>
        <taxon>rosids</taxon>
        <taxon>fabids</taxon>
        <taxon>Fabales</taxon>
        <taxon>Fabaceae</taxon>
        <taxon>Papilionoideae</taxon>
        <taxon>50 kb inversion clade</taxon>
        <taxon>dalbergioids sensu lato</taxon>
        <taxon>Dalbergieae</taxon>
        <taxon>Pterocarpus clade</taxon>
        <taxon>Arachis</taxon>
    </lineage>
</organism>
<reference evidence="4" key="2">
    <citation type="submission" date="2025-08" db="UniProtKB">
        <authorList>
            <consortium name="RefSeq"/>
        </authorList>
    </citation>
    <scope>IDENTIFICATION</scope>
    <source>
        <tissue evidence="4">Whole plant</tissue>
    </source>
</reference>
<dbReference type="SUPFAM" id="SSF56399">
    <property type="entry name" value="ADP-ribosylation"/>
    <property type="match status" value="1"/>
</dbReference>
<dbReference type="GO" id="GO:0003950">
    <property type="term" value="F:NAD+ poly-ADP-ribosyltransferase activity"/>
    <property type="evidence" value="ECO:0007669"/>
    <property type="project" value="InterPro"/>
</dbReference>
<dbReference type="InterPro" id="IPR011043">
    <property type="entry name" value="Gal_Oxase/kelch_b-propeller"/>
</dbReference>
<dbReference type="RefSeq" id="XP_052113665.1">
    <property type="nucleotide sequence ID" value="XM_052257705.1"/>
</dbReference>
<gene>
    <name evidence="4" type="primary">LOC107473098</name>
</gene>
<dbReference type="InterPro" id="IPR050796">
    <property type="entry name" value="SCF_F-box_component"/>
</dbReference>
<dbReference type="InterPro" id="IPR001810">
    <property type="entry name" value="F-box_dom"/>
</dbReference>
<accession>A0A9C6TGM9</accession>
<evidence type="ECO:0000259" key="2">
    <source>
        <dbReference type="SMART" id="SM00256"/>
    </source>
</evidence>
<dbReference type="SUPFAM" id="SSF50965">
    <property type="entry name" value="Galactose oxidase, central domain"/>
    <property type="match status" value="1"/>
</dbReference>
<dbReference type="Pfam" id="PF07734">
    <property type="entry name" value="FBA_1"/>
    <property type="match status" value="1"/>
</dbReference>
<dbReference type="InterPro" id="IPR036047">
    <property type="entry name" value="F-box-like_dom_sf"/>
</dbReference>
<feature type="domain" description="F-box" evidence="2">
    <location>
        <begin position="28"/>
        <end position="68"/>
    </location>
</feature>
<reference evidence="3" key="1">
    <citation type="journal article" date="2016" name="Nat. Genet.">
        <title>The genome sequences of Arachis duranensis and Arachis ipaensis, the diploid ancestors of cultivated peanut.</title>
        <authorList>
            <person name="Bertioli D.J."/>
            <person name="Cannon S.B."/>
            <person name="Froenicke L."/>
            <person name="Huang G."/>
            <person name="Farmer A.D."/>
            <person name="Cannon E.K."/>
            <person name="Liu X."/>
            <person name="Gao D."/>
            <person name="Clevenger J."/>
            <person name="Dash S."/>
            <person name="Ren L."/>
            <person name="Moretzsohn M.C."/>
            <person name="Shirasawa K."/>
            <person name="Huang W."/>
            <person name="Vidigal B."/>
            <person name="Abernathy B."/>
            <person name="Chu Y."/>
            <person name="Niederhuth C.E."/>
            <person name="Umale P."/>
            <person name="Araujo A.C."/>
            <person name="Kozik A."/>
            <person name="Kim K.D."/>
            <person name="Burow M.D."/>
            <person name="Varshney R.K."/>
            <person name="Wang X."/>
            <person name="Zhang X."/>
            <person name="Barkley N."/>
            <person name="Guimaraes P.M."/>
            <person name="Isobe S."/>
            <person name="Guo B."/>
            <person name="Liao B."/>
            <person name="Stalker H.T."/>
            <person name="Schmitz R.J."/>
            <person name="Scheffler B.E."/>
            <person name="Leal-Bertioli S.C."/>
            <person name="Xun X."/>
            <person name="Jackson S.A."/>
            <person name="Michelmore R."/>
            <person name="Ozias-Akins P."/>
        </authorList>
    </citation>
    <scope>NUCLEOTIDE SEQUENCE [LARGE SCALE GENOMIC DNA]</scope>
    <source>
        <strain evidence="3">cv. V14167</strain>
    </source>
</reference>
<name>A0A9C6TGM9_ARADU</name>
<keyword evidence="3" id="KW-1185">Reference proteome</keyword>
<dbReference type="Proteomes" id="UP000515211">
    <property type="component" value="Chromosome 2"/>
</dbReference>
<dbReference type="NCBIfam" id="TIGR01640">
    <property type="entry name" value="F_box_assoc_1"/>
    <property type="match status" value="1"/>
</dbReference>
<dbReference type="InterPro" id="IPR017451">
    <property type="entry name" value="F-box-assoc_interact_dom"/>
</dbReference>
<dbReference type="Gene3D" id="3.90.228.10">
    <property type="match status" value="1"/>
</dbReference>
<dbReference type="InterPro" id="IPR006527">
    <property type="entry name" value="F-box-assoc_dom_typ1"/>
</dbReference>
<dbReference type="Pfam" id="PF00644">
    <property type="entry name" value="PARP"/>
    <property type="match status" value="1"/>
</dbReference>
<protein>
    <submittedName>
        <fullName evidence="4">F-box protein CPR1-like</fullName>
    </submittedName>
</protein>
<proteinExistence type="predicted"/>
<dbReference type="Pfam" id="PF00646">
    <property type="entry name" value="F-box"/>
    <property type="match status" value="1"/>
</dbReference>
<dbReference type="KEGG" id="adu:107473098"/>
<evidence type="ECO:0000313" key="3">
    <source>
        <dbReference type="Proteomes" id="UP000515211"/>
    </source>
</evidence>
<evidence type="ECO:0000313" key="4">
    <source>
        <dbReference type="RefSeq" id="XP_052113665.1"/>
    </source>
</evidence>
<feature type="compositionally biased region" description="Basic and acidic residues" evidence="1">
    <location>
        <begin position="312"/>
        <end position="321"/>
    </location>
</feature>
<feature type="region of interest" description="Disordered" evidence="1">
    <location>
        <begin position="312"/>
        <end position="332"/>
    </location>
</feature>
<evidence type="ECO:0000256" key="1">
    <source>
        <dbReference type="SAM" id="MobiDB-lite"/>
    </source>
</evidence>
<dbReference type="Gene3D" id="1.20.1280.50">
    <property type="match status" value="1"/>
</dbReference>